<dbReference type="PROSITE" id="PS52004">
    <property type="entry name" value="KS3_2"/>
    <property type="match status" value="1"/>
</dbReference>
<dbReference type="InterPro" id="IPR020841">
    <property type="entry name" value="PKS_Beta-ketoAc_synthase_dom"/>
</dbReference>
<dbReference type="InterPro" id="IPR013785">
    <property type="entry name" value="Aldolase_TIM"/>
</dbReference>
<dbReference type="Pfam" id="PF08659">
    <property type="entry name" value="KR"/>
    <property type="match status" value="1"/>
</dbReference>
<organism evidence="6 7">
    <name type="scientific">Streptomyces telluris</name>
    <dbReference type="NCBI Taxonomy" id="2720021"/>
    <lineage>
        <taxon>Bacteria</taxon>
        <taxon>Bacillati</taxon>
        <taxon>Actinomycetota</taxon>
        <taxon>Actinomycetes</taxon>
        <taxon>Kitasatosporales</taxon>
        <taxon>Streptomycetaceae</taxon>
        <taxon>Streptomyces</taxon>
    </lineage>
</organism>
<dbReference type="GO" id="GO:0016747">
    <property type="term" value="F:acyltransferase activity, transferring groups other than amino-acyl groups"/>
    <property type="evidence" value="ECO:0007669"/>
    <property type="project" value="UniProtKB-ARBA"/>
</dbReference>
<keyword evidence="2" id="KW-0597">Phosphoprotein</keyword>
<feature type="region of interest" description="Disordered" evidence="4">
    <location>
        <begin position="1205"/>
        <end position="1245"/>
    </location>
</feature>
<dbReference type="Gene3D" id="3.30.70.250">
    <property type="entry name" value="Malonyl-CoA ACP transacylase, ACP-binding"/>
    <property type="match status" value="1"/>
</dbReference>
<comment type="caution">
    <text evidence="6">The sequence shown here is derived from an EMBL/GenBank/DDBJ whole genome shotgun (WGS) entry which is preliminary data.</text>
</comment>
<sequence length="2322" mass="239146">MSDASFRDVLIGISPFGVPDARLVAAFTRAGGLGVLDLGTGGRRAGEELEQVRRWTVGRRYGVRVGAGCRFAPADLAPGPAGGGAAPHTVVLGVGADWPVRETTGAYRVLVEVTSVEEALAAVQAGAHGLIARGGESGGRVGPVGTFVLLQQVLGEPEVTVPVWACGGIGPRTAAAAVAGGAAGVVLDSQLALLAESGLDGRAAAAIRAMDGSETVVVDGHRELLRRDPGAERLPVGQDGFLASVFADRWQTADRTVRGLTEALEDGLHDGTAASGLRPGSASARALGVRLPVAQGPMTRVSDQPAFAAAVAAEGGLPFIALALAPPDRARAVLRDTAAVLAGRPWGVGVLGFAPEEIRGAQLDVIREVRPSHAVIAGGRPAQAAALEEAGIATFLHVPSPGLLRRFLRAGARRFVFEGAECGGHVGPRNSFPLWEAQTAVLAEFLAGDGGRDAQEAAGAGSREDRIEVFFAGGIHDERSAAMVAALAAPLIRRGVAVGLLMGTAYLFTEEAVACGAVQPLFQRQMLAAHRTTLLETAPGHATRCLTTPVTEDFGALKEQLQAQGVPARQRWESLERHNVGRLRLASRGVERSPGGELVPVGEDRQFHEGLFMAGDVAALRSRVTTVGALHRAVTEGAADHLERRAEELRRVPQEGPPGETSEVAAVARPLDIAVVGMACMFPGAPDMAAFWANVLGGADAVTEVPADRWDPALHHGAATVSKWGGFLPRIPFDPLRYGIPPASLGSTEPVQLLALEAARRALDDAGYGDGGRDGSGRPFDRSRTSVVFGAESGGELSHAYTLRAVLPSYFGTVPPGLAEQLPTPTEDSFPGILANVVSGRIAHRFDLGGANYTVDAACASSLAALDSACKELVTGSSDLVLCGGADLHNSIADYALFSSVQALSPTGRCRPFDAAADGTVLGEGVACVVLKRLADAERDGDRVYAVVKGVGSSSDGRARSLTAPSPQGQRAALERAYRNAGVSPADVGLVEAHGTGTVLGDRTEMAALDEVFTAAGARPGSCALGSVKAQIGHTKCAAGLAGLVKTALALYTGVTPPTAQLERPGRSWREGDSPFVFHTRGRPWAVPAAERIAGLSAFGFGGTNFHAVLAAHEAGMPPRHGLDAWPAELFLFRGTDLPAALRVAGKMLELAEANDVAGRPRRLRDLALTASRTAEAGREPVQVALVAADLGDLAGKLRRILETGGGPAAGDGPVPGVHVAEPGRGTEPGTEPGRGTGTGSGTDPGKVAFLFPGQGSQRPGMFADLFIAFPELQRHLGLGREHAAALHPPAAFDDARRAERRARLTDTRAAQPALGIVGLAAHALLEAAGIRPDMAAGHSYGELVALCAAGVMDARTLLHLSAERANAIHTAAAAHADGPGGMAAVATGPAEVERALAEAGLSGRVVVANRNGPAQTVVSGPLDAVDAAVEAARAAGCSATRIPVACAFHSPLVSAAEARFAEALERRPLGAPEFPVWSNRTAAEHGTSADVLRAELAAQIGAPVRFTEQIEAMYAAGARIFVEAGPGTVLTGRVGSILGGRPHRAVACVGRPGEDGRELPGFLDALAALAVAGLPVRTGWMFRGRDAVDADPLPQERPGWTVDGHLVRTRDGEPVAGGPAPARRIAAPAVTAPHHEGDPRGDKDELVSEFLRTSRDMIAAQRDVLLGYFGARPQEPLTLQAQAPLRSALAPLHPAQAPVPPQPAAVAPAPAAPAPAAPPAALTEADALKLVSEVISRRTGYPLDMIAPGLDLDADLGIDSIKRAEIAGEFAQRAGLGTGNGAAALSDEELEELGKARTAEATAAWLIRKIAAGAPPAADPQLPVPAPAPGGVPQRFRLGTVPLDGVPAPAPPSRLAGRRFALLGAGDVATALAARLERHGAQPVVLPADHLLTEQDGPVDGVVLLGPLSGSDLPDLPDLPGTYPVVRAALRRGPHWLLTVRAAAPHDARTAGLRGLFRTVAREYPQAVARLVELSPGLPASAAADALAAEILFDDRDAPVVLRTGAGRQGLELQEVPIARPEAPLAEQEGDAGATAAAGLDRDSVVVLVGGARGITARFAVALAAAARCRIELLGRTPWPGPDEEPDVAAAGEPAALYGALAARAGLTPSQIREESARILARREIAATMDELKGVAARVRYRPVDVREPEAVSRAVKEIHAEYGRLDGVVHGAGVIEDGLIAQKSAESFQRVFATKADGAAALLGALEGLPALPAFVVLFGSVAAALGNRGQADYAAANDALEELGARWAARTGGRALTVHWGPWAPTGAHPGMVTPELGRAYARRGVGLIDPHEGARALLRELAWGGVRSGAVVYTAPGR</sequence>
<dbReference type="InterPro" id="IPR016039">
    <property type="entry name" value="Thiolase-like"/>
</dbReference>
<dbReference type="Gene3D" id="3.40.366.10">
    <property type="entry name" value="Malonyl-Coenzyme A Acyl Carrier Protein, domain 2"/>
    <property type="match status" value="1"/>
</dbReference>
<dbReference type="EMBL" id="JANIID010000025">
    <property type="protein sequence ID" value="MCQ8772891.1"/>
    <property type="molecule type" value="Genomic_DNA"/>
</dbReference>
<dbReference type="CDD" id="cd00833">
    <property type="entry name" value="PKS"/>
    <property type="match status" value="1"/>
</dbReference>
<dbReference type="RefSeq" id="WP_256791130.1">
    <property type="nucleotide sequence ID" value="NZ_JANIID010000025.1"/>
</dbReference>
<evidence type="ECO:0000313" key="6">
    <source>
        <dbReference type="EMBL" id="MCQ8772891.1"/>
    </source>
</evidence>
<dbReference type="Pfam" id="PF02801">
    <property type="entry name" value="Ketoacyl-synt_C"/>
    <property type="match status" value="1"/>
</dbReference>
<dbReference type="PANTHER" id="PTHR43074:SF1">
    <property type="entry name" value="BETA-KETOACYL SYNTHASE FAMILY PROTEIN-RELATED"/>
    <property type="match status" value="1"/>
</dbReference>
<evidence type="ECO:0000256" key="3">
    <source>
        <dbReference type="ARBA" id="ARBA00022679"/>
    </source>
</evidence>
<gene>
    <name evidence="6" type="ORF">NQU55_24420</name>
</gene>
<dbReference type="SUPFAM" id="SSF51735">
    <property type="entry name" value="NAD(P)-binding Rossmann-fold domains"/>
    <property type="match status" value="2"/>
</dbReference>
<dbReference type="Proteomes" id="UP001142374">
    <property type="component" value="Unassembled WGS sequence"/>
</dbReference>
<proteinExistence type="predicted"/>
<dbReference type="InterPro" id="IPR013968">
    <property type="entry name" value="PKS_KR"/>
</dbReference>
<protein>
    <submittedName>
        <fullName evidence="6">SDR family oxidoreductase</fullName>
    </submittedName>
</protein>
<dbReference type="InterPro" id="IPR014030">
    <property type="entry name" value="Ketoacyl_synth_N"/>
</dbReference>
<dbReference type="Pfam" id="PF03060">
    <property type="entry name" value="NMO"/>
    <property type="match status" value="2"/>
</dbReference>
<dbReference type="InterPro" id="IPR036291">
    <property type="entry name" value="NAD(P)-bd_dom_sf"/>
</dbReference>
<dbReference type="InterPro" id="IPR016035">
    <property type="entry name" value="Acyl_Trfase/lysoPLipase"/>
</dbReference>
<dbReference type="InterPro" id="IPR057326">
    <property type="entry name" value="KR_dom"/>
</dbReference>
<dbReference type="SUPFAM" id="SSF52151">
    <property type="entry name" value="FabD/lysophospholipase-like"/>
    <property type="match status" value="1"/>
</dbReference>
<keyword evidence="1" id="KW-0596">Phosphopantetheine</keyword>
<feature type="domain" description="Ketosynthase family 3 (KS3)" evidence="5">
    <location>
        <begin position="670"/>
        <end position="1112"/>
    </location>
</feature>
<dbReference type="SMART" id="SM00825">
    <property type="entry name" value="PKS_KS"/>
    <property type="match status" value="1"/>
</dbReference>
<dbReference type="Gene3D" id="3.20.20.70">
    <property type="entry name" value="Aldolase class I"/>
    <property type="match status" value="2"/>
</dbReference>
<dbReference type="InterPro" id="IPR016036">
    <property type="entry name" value="Malonyl_transacylase_ACP-bd"/>
</dbReference>
<dbReference type="SUPFAM" id="SSF53901">
    <property type="entry name" value="Thiolase-like"/>
    <property type="match status" value="1"/>
</dbReference>
<dbReference type="InterPro" id="IPR014031">
    <property type="entry name" value="Ketoacyl_synth_C"/>
</dbReference>
<dbReference type="SMART" id="SM00827">
    <property type="entry name" value="PKS_AT"/>
    <property type="match status" value="1"/>
</dbReference>
<dbReference type="InterPro" id="IPR014043">
    <property type="entry name" value="Acyl_transferase_dom"/>
</dbReference>
<dbReference type="PANTHER" id="PTHR43074">
    <property type="entry name" value="OMEGA-3 POLYUNSATURATED FATTY ACID SYNTHASE PFAB-RELATED"/>
    <property type="match status" value="1"/>
</dbReference>
<dbReference type="Gene3D" id="3.40.47.10">
    <property type="match status" value="1"/>
</dbReference>
<reference evidence="6" key="1">
    <citation type="submission" date="2022-06" db="EMBL/GenBank/DDBJ databases">
        <title>WGS of actinobacteria.</title>
        <authorList>
            <person name="Thawai C."/>
        </authorList>
    </citation>
    <scope>NUCLEOTIDE SEQUENCE</scope>
    <source>
        <strain evidence="6">AA8</strain>
    </source>
</reference>
<dbReference type="SUPFAM" id="SSF51412">
    <property type="entry name" value="Inosine monophosphate dehydrogenase (IMPDH)"/>
    <property type="match status" value="2"/>
</dbReference>
<feature type="compositionally biased region" description="Gly residues" evidence="4">
    <location>
        <begin position="1233"/>
        <end position="1243"/>
    </location>
</feature>
<evidence type="ECO:0000256" key="4">
    <source>
        <dbReference type="SAM" id="MobiDB-lite"/>
    </source>
</evidence>
<dbReference type="Pfam" id="PF00109">
    <property type="entry name" value="ketoacyl-synt"/>
    <property type="match status" value="1"/>
</dbReference>
<dbReference type="SMART" id="SM00822">
    <property type="entry name" value="PKS_KR"/>
    <property type="match status" value="1"/>
</dbReference>
<name>A0A9X2RQW8_9ACTN</name>
<evidence type="ECO:0000313" key="7">
    <source>
        <dbReference type="Proteomes" id="UP001142374"/>
    </source>
</evidence>
<keyword evidence="3" id="KW-0808">Transferase</keyword>
<dbReference type="SUPFAM" id="SSF47336">
    <property type="entry name" value="ACP-like"/>
    <property type="match status" value="1"/>
</dbReference>
<dbReference type="Gene3D" id="1.10.1200.10">
    <property type="entry name" value="ACP-like"/>
    <property type="match status" value="1"/>
</dbReference>
<evidence type="ECO:0000256" key="1">
    <source>
        <dbReference type="ARBA" id="ARBA00022450"/>
    </source>
</evidence>
<evidence type="ECO:0000259" key="5">
    <source>
        <dbReference type="PROSITE" id="PS52004"/>
    </source>
</evidence>
<dbReference type="Pfam" id="PF00698">
    <property type="entry name" value="Acyl_transf_1"/>
    <property type="match status" value="1"/>
</dbReference>
<accession>A0A9X2RQW8</accession>
<dbReference type="InterPro" id="IPR036736">
    <property type="entry name" value="ACP-like_sf"/>
</dbReference>
<dbReference type="InterPro" id="IPR052568">
    <property type="entry name" value="PKS-FAS_Synthase"/>
</dbReference>
<evidence type="ECO:0000256" key="2">
    <source>
        <dbReference type="ARBA" id="ARBA00022553"/>
    </source>
</evidence>
<dbReference type="Gene3D" id="3.40.50.720">
    <property type="entry name" value="NAD(P)-binding Rossmann-like Domain"/>
    <property type="match status" value="1"/>
</dbReference>
<dbReference type="SUPFAM" id="SSF55048">
    <property type="entry name" value="Probable ACP-binding domain of malonyl-CoA ACP transacylase"/>
    <property type="match status" value="1"/>
</dbReference>
<keyword evidence="7" id="KW-1185">Reference proteome</keyword>
<dbReference type="InterPro" id="IPR001227">
    <property type="entry name" value="Ac_transferase_dom_sf"/>
</dbReference>
<feature type="compositionally biased region" description="Low complexity" evidence="4">
    <location>
        <begin position="1211"/>
        <end position="1232"/>
    </location>
</feature>